<dbReference type="PANTHER" id="PTHR12645:SF1">
    <property type="entry name" value="FAD-LINKED SULFHYDRYL OXIDASE ERV2"/>
    <property type="match status" value="1"/>
</dbReference>
<accession>G0V983</accession>
<dbReference type="EMBL" id="HE576752">
    <property type="protein sequence ID" value="CCC68033.1"/>
    <property type="molecule type" value="Genomic_DNA"/>
</dbReference>
<comment type="catalytic activity">
    <reaction evidence="6">
        <text>2 R'C(R)SH + O2 = R'C(R)S-S(R)CR' + H2O2</text>
        <dbReference type="Rhea" id="RHEA:17357"/>
        <dbReference type="ChEBI" id="CHEBI:15379"/>
        <dbReference type="ChEBI" id="CHEBI:16240"/>
        <dbReference type="ChEBI" id="CHEBI:16520"/>
        <dbReference type="ChEBI" id="CHEBI:17412"/>
        <dbReference type="EC" id="1.8.3.2"/>
    </reaction>
</comment>
<dbReference type="KEGG" id="ncs:NCAS_0A14750"/>
<evidence type="ECO:0000313" key="10">
    <source>
        <dbReference type="Proteomes" id="UP000001640"/>
    </source>
</evidence>
<feature type="transmembrane region" description="Helical" evidence="6">
    <location>
        <begin position="9"/>
        <end position="26"/>
    </location>
</feature>
<dbReference type="Proteomes" id="UP000001640">
    <property type="component" value="Chromosome 1"/>
</dbReference>
<evidence type="ECO:0000256" key="2">
    <source>
        <dbReference type="ARBA" id="ARBA00022630"/>
    </source>
</evidence>
<reference key="2">
    <citation type="submission" date="2011-08" db="EMBL/GenBank/DDBJ databases">
        <title>Genome sequence of Naumovozyma castellii.</title>
        <authorList>
            <person name="Gordon J.L."/>
            <person name="Armisen D."/>
            <person name="Proux-Wera E."/>
            <person name="OhEigeartaigh S.S."/>
            <person name="Byrne K.P."/>
            <person name="Wolfe K.H."/>
        </authorList>
    </citation>
    <scope>NUCLEOTIDE SEQUENCE</scope>
    <source>
        <strain>Type strain:CBS 4309</strain>
    </source>
</reference>
<keyword evidence="2 6" id="KW-0285">Flavoprotein</keyword>
<evidence type="ECO:0000256" key="1">
    <source>
        <dbReference type="ARBA" id="ARBA00001974"/>
    </source>
</evidence>
<dbReference type="InterPro" id="IPR036774">
    <property type="entry name" value="ERV/ALR_sulphydryl_oxid_sf"/>
</dbReference>
<dbReference type="HOGENOM" id="CLU_070631_2_2_1"/>
<feature type="region of interest" description="Disordered" evidence="7">
    <location>
        <begin position="177"/>
        <end position="204"/>
    </location>
</feature>
<keyword evidence="6" id="KW-0472">Membrane</keyword>
<evidence type="ECO:0000256" key="5">
    <source>
        <dbReference type="ARBA" id="ARBA00023157"/>
    </source>
</evidence>
<evidence type="ECO:0000313" key="9">
    <source>
        <dbReference type="EMBL" id="CCC68033.1"/>
    </source>
</evidence>
<dbReference type="GO" id="GO:0005739">
    <property type="term" value="C:mitochondrion"/>
    <property type="evidence" value="ECO:0007669"/>
    <property type="project" value="TreeGrafter"/>
</dbReference>
<feature type="domain" description="ERV/ALR sulfhydryl oxidase" evidence="8">
    <location>
        <begin position="58"/>
        <end position="161"/>
    </location>
</feature>
<keyword evidence="4 6" id="KW-0560">Oxidoreductase</keyword>
<keyword evidence="6" id="KW-1133">Transmembrane helix</keyword>
<organism evidence="9 10">
    <name type="scientific">Naumovozyma castellii</name>
    <name type="common">Yeast</name>
    <name type="synonym">Saccharomyces castellii</name>
    <dbReference type="NCBI Taxonomy" id="27288"/>
    <lineage>
        <taxon>Eukaryota</taxon>
        <taxon>Fungi</taxon>
        <taxon>Dikarya</taxon>
        <taxon>Ascomycota</taxon>
        <taxon>Saccharomycotina</taxon>
        <taxon>Saccharomycetes</taxon>
        <taxon>Saccharomycetales</taxon>
        <taxon>Saccharomycetaceae</taxon>
        <taxon>Naumovozyma</taxon>
    </lineage>
</organism>
<protein>
    <recommendedName>
        <fullName evidence="6">Sulfhydryl oxidase</fullName>
        <ecNumber evidence="6">1.8.3.2</ecNumber>
    </recommendedName>
</protein>
<dbReference type="AlphaFoldDB" id="G0V983"/>
<dbReference type="PANTHER" id="PTHR12645">
    <property type="entry name" value="ALR/ERV"/>
    <property type="match status" value="1"/>
</dbReference>
<keyword evidence="5" id="KW-1015">Disulfide bond</keyword>
<evidence type="ECO:0000256" key="4">
    <source>
        <dbReference type="ARBA" id="ARBA00023002"/>
    </source>
</evidence>
<dbReference type="OrthoDB" id="59470at2759"/>
<reference evidence="9 10" key="1">
    <citation type="journal article" date="2011" name="Proc. Natl. Acad. Sci. U.S.A.">
        <title>Evolutionary erosion of yeast sex chromosomes by mating-type switching accidents.</title>
        <authorList>
            <person name="Gordon J.L."/>
            <person name="Armisen D."/>
            <person name="Proux-Wera E."/>
            <person name="Oheigeartaigh S.S."/>
            <person name="Byrne K.P."/>
            <person name="Wolfe K.H."/>
        </authorList>
    </citation>
    <scope>NUCLEOTIDE SEQUENCE [LARGE SCALE GENOMIC DNA]</scope>
    <source>
        <strain evidence="10">ATCC 76901 / BCRC 22586 / CBS 4309 / NBRC 1992 / NRRL Y-12630</strain>
    </source>
</reference>
<dbReference type="STRING" id="1064592.G0V983"/>
<comment type="cofactor">
    <cofactor evidence="1 6">
        <name>FAD</name>
        <dbReference type="ChEBI" id="CHEBI:57692"/>
    </cofactor>
</comment>
<dbReference type="GO" id="GO:0050660">
    <property type="term" value="F:flavin adenine dinucleotide binding"/>
    <property type="evidence" value="ECO:0007669"/>
    <property type="project" value="TreeGrafter"/>
</dbReference>
<evidence type="ECO:0000256" key="7">
    <source>
        <dbReference type="SAM" id="MobiDB-lite"/>
    </source>
</evidence>
<keyword evidence="10" id="KW-1185">Reference proteome</keyword>
<feature type="compositionally biased region" description="Basic and acidic residues" evidence="7">
    <location>
        <begin position="181"/>
        <end position="204"/>
    </location>
</feature>
<dbReference type="Pfam" id="PF04777">
    <property type="entry name" value="Evr1_Alr"/>
    <property type="match status" value="1"/>
</dbReference>
<dbReference type="GO" id="GO:0016971">
    <property type="term" value="F:flavin-dependent sulfhydryl oxidase activity"/>
    <property type="evidence" value="ECO:0007669"/>
    <property type="project" value="InterPro"/>
</dbReference>
<evidence type="ECO:0000256" key="6">
    <source>
        <dbReference type="RuleBase" id="RU371123"/>
    </source>
</evidence>
<dbReference type="InterPro" id="IPR039799">
    <property type="entry name" value="ALR/ERV"/>
</dbReference>
<evidence type="ECO:0000259" key="8">
    <source>
        <dbReference type="PROSITE" id="PS51324"/>
    </source>
</evidence>
<gene>
    <name evidence="9" type="primary">NCAS0A14750</name>
    <name evidence="9" type="ordered locus">NCAS_0A14750</name>
</gene>
<dbReference type="SUPFAM" id="SSF69000">
    <property type="entry name" value="FAD-dependent thiol oxidase"/>
    <property type="match status" value="1"/>
</dbReference>
<dbReference type="RefSeq" id="XP_003674412.1">
    <property type="nucleotide sequence ID" value="XM_003674364.1"/>
</dbReference>
<proteinExistence type="predicted"/>
<dbReference type="Gene3D" id="1.20.120.310">
    <property type="entry name" value="ERV/ALR sulfhydryl oxidase domain"/>
    <property type="match status" value="1"/>
</dbReference>
<dbReference type="EC" id="1.8.3.2" evidence="6"/>
<sequence length="216" mass="25116">MNGNRFSRILLRLCCISVVIGLWVYLSNFEYSVSSDSLSHIKEVVEEAEVEEEAAVIEEEDYAYKRGLGRASWKHFHTMLARFPDEPRDEDRDKLIQLIELFGELYPYVDYKLKYQEKIRSIPMQTSSRTAVSLWGCHIHNSINEDIGKSLYDCSIILQEYDCGFEIDKHVALTGDDDDREDYKNSLEMDQEGENKNGDDLRINKVTIEKEDKQLG</sequence>
<dbReference type="InParanoid" id="G0V983"/>
<keyword evidence="3 6" id="KW-0274">FAD</keyword>
<dbReference type="PROSITE" id="PS51324">
    <property type="entry name" value="ERV_ALR"/>
    <property type="match status" value="1"/>
</dbReference>
<dbReference type="eggNOG" id="KOG3355">
    <property type="taxonomic scope" value="Eukaryota"/>
</dbReference>
<dbReference type="InterPro" id="IPR017905">
    <property type="entry name" value="ERV/ALR_sulphydryl_oxidase"/>
</dbReference>
<keyword evidence="6" id="KW-0812">Transmembrane</keyword>
<name>G0V983_NAUCA</name>
<evidence type="ECO:0000256" key="3">
    <source>
        <dbReference type="ARBA" id="ARBA00022827"/>
    </source>
</evidence>
<dbReference type="GeneID" id="96901509"/>